<comment type="caution">
    <text evidence="2">The sequence shown here is derived from an EMBL/GenBank/DDBJ whole genome shotgun (WGS) entry which is preliminary data.</text>
</comment>
<dbReference type="AlphaFoldDB" id="A0A2H5Y3J6"/>
<name>A0A2H5Y3J6_9CHLR</name>
<keyword evidence="1" id="KW-0472">Membrane</keyword>
<protein>
    <recommendedName>
        <fullName evidence="4">TctA family transporter</fullName>
    </recommendedName>
</protein>
<evidence type="ECO:0000256" key="1">
    <source>
        <dbReference type="SAM" id="Phobius"/>
    </source>
</evidence>
<feature type="transmembrane region" description="Helical" evidence="1">
    <location>
        <begin position="399"/>
        <end position="421"/>
    </location>
</feature>
<feature type="transmembrane region" description="Helical" evidence="1">
    <location>
        <begin position="332"/>
        <end position="354"/>
    </location>
</feature>
<dbReference type="Proteomes" id="UP000236642">
    <property type="component" value="Unassembled WGS sequence"/>
</dbReference>
<dbReference type="EMBL" id="BEHY01000003">
    <property type="protein sequence ID" value="GBD08011.1"/>
    <property type="molecule type" value="Genomic_DNA"/>
</dbReference>
<sequence>MSLPELLLGIGIGMGLSGLSALIPGLHPYNLIAALILGLRGNGWSFPQDLGSGLGIGVAVGYAFFHLAPAVFYQTPDEGAAGLLLPAQKALREGWGFEAVRWSGWGAWGALLLMLLSAPLWPRGWAVLRAVLMPHMGWLLLSIVAFMLLSEWPWGAERLPTPGQRLRAVWLRLGAGLLTFALSGLLGVLLLSRNPLAGPLAHQPLVPAFLGLFAIPGLIQGLTGSRPPPPAASGRSLSLGAWMRGLGAGVLGGAFAVLFPGVTAGIGGLLAGHATAQRDERAFLVSQGAARAFYIIGSFWLLLLPEAPTARGGLSAMLAPWIGPATPARYQAAVWATGLAGALAFGLLGPLAQGMQKWSAHPAWRWAYGGALGLILLSTAALGGFPGICALAAATGIGWLPVLTGSRRLNTLGVILIPLLLRRFGLEGGIRQALGLY</sequence>
<feature type="transmembrane region" description="Helical" evidence="1">
    <location>
        <begin position="128"/>
        <end position="149"/>
    </location>
</feature>
<organism evidence="2 3">
    <name type="scientific">Candidatus Thermoflexus japonica</name>
    <dbReference type="NCBI Taxonomy" id="2035417"/>
    <lineage>
        <taxon>Bacteria</taxon>
        <taxon>Bacillati</taxon>
        <taxon>Chloroflexota</taxon>
        <taxon>Thermoflexia</taxon>
        <taxon>Thermoflexales</taxon>
        <taxon>Thermoflexaceae</taxon>
        <taxon>Thermoflexus</taxon>
    </lineage>
</organism>
<keyword evidence="1" id="KW-1133">Transmembrane helix</keyword>
<feature type="transmembrane region" description="Helical" evidence="1">
    <location>
        <begin position="6"/>
        <end position="39"/>
    </location>
</feature>
<proteinExistence type="predicted"/>
<feature type="transmembrane region" description="Helical" evidence="1">
    <location>
        <begin position="204"/>
        <end position="222"/>
    </location>
</feature>
<feature type="transmembrane region" description="Helical" evidence="1">
    <location>
        <begin position="169"/>
        <end position="192"/>
    </location>
</feature>
<reference evidence="3" key="1">
    <citation type="submission" date="2017-09" db="EMBL/GenBank/DDBJ databases">
        <title>Metaegenomics of thermophilic ammonia-oxidizing enrichment culture.</title>
        <authorList>
            <person name="Kato S."/>
            <person name="Suzuki K."/>
        </authorList>
    </citation>
    <scope>NUCLEOTIDE SEQUENCE [LARGE SCALE GENOMIC DNA]</scope>
</reference>
<dbReference type="PANTHER" id="PTHR42204:SF1">
    <property type="entry name" value="INTEGRAL MEMBRANE PROTEIN"/>
    <property type="match status" value="1"/>
</dbReference>
<evidence type="ECO:0008006" key="4">
    <source>
        <dbReference type="Google" id="ProtNLM"/>
    </source>
</evidence>
<feature type="transmembrane region" description="Helical" evidence="1">
    <location>
        <begin position="242"/>
        <end position="270"/>
    </location>
</feature>
<gene>
    <name evidence="2" type="ORF">HRbin22_00238</name>
</gene>
<feature type="transmembrane region" description="Helical" evidence="1">
    <location>
        <begin position="51"/>
        <end position="73"/>
    </location>
</feature>
<evidence type="ECO:0000313" key="3">
    <source>
        <dbReference type="Proteomes" id="UP000236642"/>
    </source>
</evidence>
<keyword evidence="1" id="KW-0812">Transmembrane</keyword>
<evidence type="ECO:0000313" key="2">
    <source>
        <dbReference type="EMBL" id="GBD08011.1"/>
    </source>
</evidence>
<dbReference type="PANTHER" id="PTHR42204">
    <property type="entry name" value="INTEGRAL MEMBRANE PROTEIN"/>
    <property type="match status" value="1"/>
</dbReference>
<feature type="transmembrane region" description="Helical" evidence="1">
    <location>
        <begin position="102"/>
        <end position="121"/>
    </location>
</feature>
<feature type="transmembrane region" description="Helical" evidence="1">
    <location>
        <begin position="282"/>
        <end position="303"/>
    </location>
</feature>
<feature type="transmembrane region" description="Helical" evidence="1">
    <location>
        <begin position="366"/>
        <end position="393"/>
    </location>
</feature>
<accession>A0A2H5Y3J6</accession>